<evidence type="ECO:0000256" key="2">
    <source>
        <dbReference type="ARBA" id="ARBA00023043"/>
    </source>
</evidence>
<dbReference type="InterPro" id="IPR011990">
    <property type="entry name" value="TPR-like_helical_dom_sf"/>
</dbReference>
<dbReference type="Gene3D" id="1.25.40.20">
    <property type="entry name" value="Ankyrin repeat-containing domain"/>
    <property type="match status" value="1"/>
</dbReference>
<evidence type="ECO:0000256" key="1">
    <source>
        <dbReference type="ARBA" id="ARBA00022737"/>
    </source>
</evidence>
<proteinExistence type="predicted"/>
<evidence type="ECO:0008006" key="6">
    <source>
        <dbReference type="Google" id="ProtNLM"/>
    </source>
</evidence>
<dbReference type="PANTHER" id="PTHR24123:SF33">
    <property type="entry name" value="PROTEIN HOS4"/>
    <property type="match status" value="1"/>
</dbReference>
<sequence>MEVTPFTVVGTASAVLALSKAAWKLGISLSKLDQDTEIVDTTVTNLVGEVKSLGNECDLVYAELEEVRRKSETGSLAPFDVDGKMWNCLATQVEETSVRGEEPSFVEKDQRQRKLDNIKDEIASIRMKVCRHTDNLRTTLLLINMVLAHIVPCQANQGLPKELDKLQDVVEKFQRISEANPESRISHTEATLMQCAREVIVKGTSIYEVSLAVESIARGQGAENSKVRIAEWGQAHTIVTSGTPAQHAGHESEAADAVADDSDGDLDTDLAKAALHTGTKAFEAQEWEEANSLLQGALRVLQQLPKQRRAFCDLFGLQYKLAVCAYQTQEPADAEEALMSLVQQSASSDEHRVYTYDTTHLLSILYIRMGQIDRARSECEKALQGRRVLLEKRSDISLESTALLAHIYGLLNNRARAISCLAMIPEARREAVVKVVQESLSAKVEQRPEFSSLMTWSMSEDSDMAEKSIQRGLSASSLILPNQAPSYSPSPVILAMHNPSYGLQERSELRATEKQSHQYISSNKAGLQDLQSSSVTSLSSTEERSEPKATQRESVNEDYSVNPEVHVVAAPNPGAPPDANSTFKAKPLSRKDILDKIGCQPKNRIEEAVCKGDNSAFTCVLCKKKDIWRSKFRKRVRPEQVTALHYAALFGDIDMARRLLFSNFNIKEVPYGYTTSLTPLKFAIGARQVDMVEFLIGNGARPCEPDSWSTLAGQLMNRSCRMIAILGILLKRGWDVNAPFETSGRTVLHQAVAFWSDLASASGHQDLLSVLDRGSRKNELDNTRMEPVELSC</sequence>
<accession>A0A8E2DZ88</accession>
<dbReference type="PANTHER" id="PTHR24123">
    <property type="entry name" value="ANKYRIN REPEAT-CONTAINING"/>
    <property type="match status" value="1"/>
</dbReference>
<feature type="compositionally biased region" description="Polar residues" evidence="3">
    <location>
        <begin position="517"/>
        <end position="531"/>
    </location>
</feature>
<dbReference type="InterPro" id="IPR036770">
    <property type="entry name" value="Ankyrin_rpt-contain_sf"/>
</dbReference>
<feature type="region of interest" description="Disordered" evidence="3">
    <location>
        <begin position="509"/>
        <end position="558"/>
    </location>
</feature>
<dbReference type="EMBL" id="KV745473">
    <property type="protein sequence ID" value="OCK74467.1"/>
    <property type="molecule type" value="Genomic_DNA"/>
</dbReference>
<dbReference type="Pfam" id="PF12796">
    <property type="entry name" value="Ank_2"/>
    <property type="match status" value="1"/>
</dbReference>
<gene>
    <name evidence="4" type="ORF">K432DRAFT_469441</name>
</gene>
<dbReference type="SMART" id="SM00248">
    <property type="entry name" value="ANK"/>
    <property type="match status" value="3"/>
</dbReference>
<dbReference type="Proteomes" id="UP000250266">
    <property type="component" value="Unassembled WGS sequence"/>
</dbReference>
<evidence type="ECO:0000313" key="5">
    <source>
        <dbReference type="Proteomes" id="UP000250266"/>
    </source>
</evidence>
<dbReference type="OrthoDB" id="194358at2759"/>
<dbReference type="SUPFAM" id="SSF48403">
    <property type="entry name" value="Ankyrin repeat"/>
    <property type="match status" value="1"/>
</dbReference>
<keyword evidence="5" id="KW-1185">Reference proteome</keyword>
<organism evidence="4 5">
    <name type="scientific">Lepidopterella palustris CBS 459.81</name>
    <dbReference type="NCBI Taxonomy" id="1314670"/>
    <lineage>
        <taxon>Eukaryota</taxon>
        <taxon>Fungi</taxon>
        <taxon>Dikarya</taxon>
        <taxon>Ascomycota</taxon>
        <taxon>Pezizomycotina</taxon>
        <taxon>Dothideomycetes</taxon>
        <taxon>Pleosporomycetidae</taxon>
        <taxon>Mytilinidiales</taxon>
        <taxon>Argynnaceae</taxon>
        <taxon>Lepidopterella</taxon>
    </lineage>
</organism>
<name>A0A8E2DZ88_9PEZI</name>
<protein>
    <recommendedName>
        <fullName evidence="6">Fungal N-terminal domain-containing protein</fullName>
    </recommendedName>
</protein>
<evidence type="ECO:0000313" key="4">
    <source>
        <dbReference type="EMBL" id="OCK74467.1"/>
    </source>
</evidence>
<feature type="compositionally biased region" description="Basic and acidic residues" evidence="3">
    <location>
        <begin position="541"/>
        <end position="555"/>
    </location>
</feature>
<reference evidence="4 5" key="1">
    <citation type="journal article" date="2016" name="Nat. Commun.">
        <title>Ectomycorrhizal ecology is imprinted in the genome of the dominant symbiotic fungus Cenococcum geophilum.</title>
        <authorList>
            <consortium name="DOE Joint Genome Institute"/>
            <person name="Peter M."/>
            <person name="Kohler A."/>
            <person name="Ohm R.A."/>
            <person name="Kuo A."/>
            <person name="Krutzmann J."/>
            <person name="Morin E."/>
            <person name="Arend M."/>
            <person name="Barry K.W."/>
            <person name="Binder M."/>
            <person name="Choi C."/>
            <person name="Clum A."/>
            <person name="Copeland A."/>
            <person name="Grisel N."/>
            <person name="Haridas S."/>
            <person name="Kipfer T."/>
            <person name="LaButti K."/>
            <person name="Lindquist E."/>
            <person name="Lipzen A."/>
            <person name="Maire R."/>
            <person name="Meier B."/>
            <person name="Mihaltcheva S."/>
            <person name="Molinier V."/>
            <person name="Murat C."/>
            <person name="Poggeler S."/>
            <person name="Quandt C.A."/>
            <person name="Sperisen C."/>
            <person name="Tritt A."/>
            <person name="Tisserant E."/>
            <person name="Crous P.W."/>
            <person name="Henrissat B."/>
            <person name="Nehls U."/>
            <person name="Egli S."/>
            <person name="Spatafora J.W."/>
            <person name="Grigoriev I.V."/>
            <person name="Martin F.M."/>
        </authorList>
    </citation>
    <scope>NUCLEOTIDE SEQUENCE [LARGE SCALE GENOMIC DNA]</scope>
    <source>
        <strain evidence="4 5">CBS 459.81</strain>
    </source>
</reference>
<keyword evidence="1" id="KW-0677">Repeat</keyword>
<dbReference type="InterPro" id="IPR051165">
    <property type="entry name" value="Multifunctional_ANK_Repeat"/>
</dbReference>
<dbReference type="AlphaFoldDB" id="A0A8E2DZ88"/>
<evidence type="ECO:0000256" key="3">
    <source>
        <dbReference type="SAM" id="MobiDB-lite"/>
    </source>
</evidence>
<keyword evidence="2" id="KW-0040">ANK repeat</keyword>
<dbReference type="SUPFAM" id="SSF48452">
    <property type="entry name" value="TPR-like"/>
    <property type="match status" value="1"/>
</dbReference>
<dbReference type="InterPro" id="IPR002110">
    <property type="entry name" value="Ankyrin_rpt"/>
</dbReference>
<dbReference type="Gene3D" id="1.25.40.10">
    <property type="entry name" value="Tetratricopeptide repeat domain"/>
    <property type="match status" value="1"/>
</dbReference>